<evidence type="ECO:0008006" key="3">
    <source>
        <dbReference type="Google" id="ProtNLM"/>
    </source>
</evidence>
<evidence type="ECO:0000313" key="2">
    <source>
        <dbReference type="Proteomes" id="UP000198921"/>
    </source>
</evidence>
<dbReference type="InterPro" id="IPR009003">
    <property type="entry name" value="Peptidase_S1_PA"/>
</dbReference>
<evidence type="ECO:0000313" key="1">
    <source>
        <dbReference type="EMBL" id="SDZ24480.1"/>
    </source>
</evidence>
<keyword evidence="2" id="KW-1185">Reference proteome</keyword>
<dbReference type="Proteomes" id="UP000198921">
    <property type="component" value="Unassembled WGS sequence"/>
</dbReference>
<gene>
    <name evidence="1" type="ORF">SAMN05660209_05157</name>
</gene>
<dbReference type="EMBL" id="FNOT01000037">
    <property type="protein sequence ID" value="SDZ24480.1"/>
    <property type="molecule type" value="Genomic_DNA"/>
</dbReference>
<proteinExistence type="predicted"/>
<protein>
    <recommendedName>
        <fullName evidence="3">Trypsin-like peptidase domain-containing protein</fullName>
    </recommendedName>
</protein>
<organism evidence="1 2">
    <name type="scientific">Geodermatophilus africanus</name>
    <dbReference type="NCBI Taxonomy" id="1137993"/>
    <lineage>
        <taxon>Bacteria</taxon>
        <taxon>Bacillati</taxon>
        <taxon>Actinomycetota</taxon>
        <taxon>Actinomycetes</taxon>
        <taxon>Geodermatophilales</taxon>
        <taxon>Geodermatophilaceae</taxon>
        <taxon>Geodermatophilus</taxon>
    </lineage>
</organism>
<dbReference type="Gene3D" id="2.40.10.10">
    <property type="entry name" value="Trypsin-like serine proteases"/>
    <property type="match status" value="1"/>
</dbReference>
<dbReference type="AlphaFoldDB" id="A0A1H3RFR1"/>
<dbReference type="InterPro" id="IPR043504">
    <property type="entry name" value="Peptidase_S1_PA_chymotrypsin"/>
</dbReference>
<name>A0A1H3RFR1_9ACTN</name>
<dbReference type="STRING" id="1137993.SAMN05660209_05157"/>
<dbReference type="SUPFAM" id="SSF50494">
    <property type="entry name" value="Trypsin-like serine proteases"/>
    <property type="match status" value="1"/>
</dbReference>
<sequence length="359" mass="37769">MSDQFEDFDVQAEPEEVAGEIGIESFGGLTETEDELRSVLAARDEAERRLMPEAGQVLSAMAEDGTAGLGNVVGVGIAEKVMGGGPTGRLGVTVFVREKVAPRNVASDALVPESLGGVTTDVEAIGEVRAQMFTARLRPAPGGVSIGNCTRVHAGTFGCLVARAGQLFVLSNNHVMAVVNTAPLNSPISQPGRLDGGNCLPDIIARLSQFVPITFGGECNFVDAAIARTSPDLVDRRILRPGNIRQSLVPPVVQPALNMLVQKSGRTTGFRRGVIDAINVTVNIDFSPIAGIARFCRQFRVRGILQPPFSNRGDSGSLVTIAPQNQPVGLLFAGNALSNVTFCNPIIPVLNSFGAAIVF</sequence>
<accession>A0A1H3RFR1</accession>
<dbReference type="OrthoDB" id="104542at2"/>
<reference evidence="2" key="1">
    <citation type="submission" date="2016-10" db="EMBL/GenBank/DDBJ databases">
        <authorList>
            <person name="Varghese N."/>
            <person name="Submissions S."/>
        </authorList>
    </citation>
    <scope>NUCLEOTIDE SEQUENCE [LARGE SCALE GENOMIC DNA]</scope>
    <source>
        <strain evidence="2">DSM 45422</strain>
    </source>
</reference>